<dbReference type="Pfam" id="PF04127">
    <property type="entry name" value="DFP"/>
    <property type="match status" value="1"/>
</dbReference>
<dbReference type="InterPro" id="IPR007085">
    <property type="entry name" value="DNA/pantothenate-metab_flavo_C"/>
</dbReference>
<comment type="catalytic activity">
    <reaction evidence="3 4">
        <text>N-[(R)-4-phosphopantothenoyl]-L-cysteine + H(+) = (R)-4'-phosphopantetheine + CO2</text>
        <dbReference type="Rhea" id="RHEA:16793"/>
        <dbReference type="ChEBI" id="CHEBI:15378"/>
        <dbReference type="ChEBI" id="CHEBI:16526"/>
        <dbReference type="ChEBI" id="CHEBI:59458"/>
        <dbReference type="ChEBI" id="CHEBI:61723"/>
        <dbReference type="EC" id="4.1.1.36"/>
    </reaction>
</comment>
<dbReference type="PANTHER" id="PTHR14359:SF6">
    <property type="entry name" value="PHOSPHOPANTOTHENOYLCYSTEINE DECARBOXYLASE"/>
    <property type="match status" value="1"/>
</dbReference>
<dbReference type="InterPro" id="IPR036551">
    <property type="entry name" value="Flavin_trans-like"/>
</dbReference>
<accession>A0ABP7ND36</accession>
<dbReference type="GO" id="GO:0016874">
    <property type="term" value="F:ligase activity"/>
    <property type="evidence" value="ECO:0007669"/>
    <property type="project" value="UniProtKB-KW"/>
</dbReference>
<dbReference type="SUPFAM" id="SSF52507">
    <property type="entry name" value="Homo-oligomeric flavin-containing Cys decarboxylases, HFCD"/>
    <property type="match status" value="1"/>
</dbReference>
<comment type="function">
    <text evidence="3">Catalyzes two sequential steps in the biosynthesis of coenzyme A. In the first step cysteine is conjugated to 4'-phosphopantothenate to form 4-phosphopantothenoylcysteine. In the second step the latter compound is decarboxylated to form 4'-phosphopantotheine.</text>
</comment>
<gene>
    <name evidence="3 7" type="primary">coaBC</name>
    <name evidence="7" type="ORF">GCM10022277_43840</name>
</gene>
<protein>
    <recommendedName>
        <fullName evidence="3">Coenzyme A biosynthesis bifunctional protein CoaBC</fullName>
    </recommendedName>
    <alternativeName>
        <fullName evidence="3">DNA/pantothenate metabolism flavoprotein</fullName>
    </alternativeName>
    <alternativeName>
        <fullName evidence="3">Phosphopantothenoylcysteine synthetase/decarboxylase</fullName>
        <shortName evidence="3">PPCS-PPCDC</shortName>
    </alternativeName>
    <domain>
        <recommendedName>
            <fullName evidence="3">Phosphopantothenoylcysteine decarboxylase</fullName>
            <shortName evidence="3">PPC decarboxylase</shortName>
            <shortName evidence="3">PPC-DC</shortName>
            <ecNumber evidence="3">4.1.1.36</ecNumber>
        </recommendedName>
        <alternativeName>
            <fullName evidence="3">CoaC</fullName>
        </alternativeName>
    </domain>
    <domain>
        <recommendedName>
            <fullName evidence="3">Phosphopantothenate--cysteine ligase</fullName>
            <ecNumber evidence="3">6.3.2.5</ecNumber>
        </recommendedName>
        <alternativeName>
            <fullName evidence="3">CoaB</fullName>
        </alternativeName>
        <alternativeName>
            <fullName evidence="3">Phosphopantothenoylcysteine synthetase</fullName>
            <shortName evidence="3">PPC synthetase</shortName>
            <shortName evidence="3">PPC-S</shortName>
        </alternativeName>
    </domain>
</protein>
<comment type="caution">
    <text evidence="3">Lacks conserved residue(s) required for the propagation of feature annotation.</text>
</comment>
<proteinExistence type="inferred from homology"/>
<feature type="binding site" evidence="3">
    <location>
        <position position="289"/>
    </location>
    <ligand>
        <name>CTP</name>
        <dbReference type="ChEBI" id="CHEBI:37563"/>
    </ligand>
</feature>
<dbReference type="InterPro" id="IPR005252">
    <property type="entry name" value="CoaBC"/>
</dbReference>
<evidence type="ECO:0000256" key="4">
    <source>
        <dbReference type="RuleBase" id="RU364078"/>
    </source>
</evidence>
<comment type="catalytic activity">
    <reaction evidence="3 4">
        <text>(R)-4'-phosphopantothenate + L-cysteine + CTP = N-[(R)-4-phosphopantothenoyl]-L-cysteine + CMP + diphosphate + H(+)</text>
        <dbReference type="Rhea" id="RHEA:19397"/>
        <dbReference type="ChEBI" id="CHEBI:10986"/>
        <dbReference type="ChEBI" id="CHEBI:15378"/>
        <dbReference type="ChEBI" id="CHEBI:33019"/>
        <dbReference type="ChEBI" id="CHEBI:35235"/>
        <dbReference type="ChEBI" id="CHEBI:37563"/>
        <dbReference type="ChEBI" id="CHEBI:59458"/>
        <dbReference type="ChEBI" id="CHEBI:60377"/>
        <dbReference type="EC" id="6.3.2.5"/>
    </reaction>
</comment>
<keyword evidence="3" id="KW-0511">Multifunctional enzyme</keyword>
<dbReference type="SUPFAM" id="SSF102645">
    <property type="entry name" value="CoaB-like"/>
    <property type="match status" value="1"/>
</dbReference>
<dbReference type="EMBL" id="BAABBN010000017">
    <property type="protein sequence ID" value="GAA3943269.1"/>
    <property type="molecule type" value="Genomic_DNA"/>
</dbReference>
<feature type="binding site" evidence="3">
    <location>
        <position position="353"/>
    </location>
    <ligand>
        <name>CTP</name>
        <dbReference type="ChEBI" id="CHEBI:37563"/>
    </ligand>
</feature>
<feature type="region of interest" description="Phosphopantothenate--cysteine ligase" evidence="3">
    <location>
        <begin position="201"/>
        <end position="420"/>
    </location>
</feature>
<keyword evidence="1 3" id="KW-0210">Decarboxylase</keyword>
<evidence type="ECO:0000259" key="5">
    <source>
        <dbReference type="Pfam" id="PF02441"/>
    </source>
</evidence>
<feature type="binding site" evidence="3">
    <location>
        <position position="335"/>
    </location>
    <ligand>
        <name>CTP</name>
        <dbReference type="ChEBI" id="CHEBI:37563"/>
    </ligand>
</feature>
<feature type="domain" description="DNA/pantothenate metabolism flavoprotein C-terminal" evidence="6">
    <location>
        <begin position="196"/>
        <end position="404"/>
    </location>
</feature>
<keyword evidence="8" id="KW-1185">Reference proteome</keyword>
<keyword evidence="3 4" id="KW-0288">FMN</keyword>
<dbReference type="Pfam" id="PF02441">
    <property type="entry name" value="Flavoprotein"/>
    <property type="match status" value="1"/>
</dbReference>
<dbReference type="Proteomes" id="UP001501565">
    <property type="component" value="Unassembled WGS sequence"/>
</dbReference>
<dbReference type="NCBIfam" id="TIGR00521">
    <property type="entry name" value="coaBC_dfp"/>
    <property type="match status" value="1"/>
</dbReference>
<feature type="active site" description="Proton donor" evidence="3">
    <location>
        <position position="169"/>
    </location>
</feature>
<evidence type="ECO:0000256" key="3">
    <source>
        <dbReference type="HAMAP-Rule" id="MF_02225"/>
    </source>
</evidence>
<name>A0ABP7ND36_9GAMM</name>
<reference evidence="8" key="1">
    <citation type="journal article" date="2019" name="Int. J. Syst. Evol. Microbiol.">
        <title>The Global Catalogue of Microorganisms (GCM) 10K type strain sequencing project: providing services to taxonomists for standard genome sequencing and annotation.</title>
        <authorList>
            <consortium name="The Broad Institute Genomics Platform"/>
            <consortium name="The Broad Institute Genome Sequencing Center for Infectious Disease"/>
            <person name="Wu L."/>
            <person name="Ma J."/>
        </authorList>
    </citation>
    <scope>NUCLEOTIDE SEQUENCE [LARGE SCALE GENOMIC DNA]</scope>
    <source>
        <strain evidence="8">JCM 17551</strain>
    </source>
</reference>
<dbReference type="Gene3D" id="3.40.50.10300">
    <property type="entry name" value="CoaB-like"/>
    <property type="match status" value="1"/>
</dbReference>
<sequence>MASDNLLSRLQNKRILLGITGGIAAYKCAELVRLFKKAGAEVHVVMTKSSQEFVTPLTLQALSGNPVHTSLLDPEAEAGMGHIELARWADLLVIAPATANFLSNLSQGKGDDLLNTICLATKAPIALAPAMNQQMWASPATQNNIETLKALFPESRLHWMGPAEGEQACGDIGPGRMLEPSEITELCASYFQKGKLTGKHVVITAGPTQEAIDPVRYISNHSSGKMGYAIAQAAIDQGAKVTLISGPTNLPVPERVERINVKSAEQMLEASLQLISSTDIFIASAAVADYRPSEIAEHKIKKVDGEDQMIIKLVKNPDIVATVAQHPERPFTVGFAAETRDVANYANAKLTRKQLDMIVANDVSNTQIGFNSDDNAATVFWPNGSQDLPLMSKAQMAQDILLCVHTRWVEKESAGISATK</sequence>
<feature type="binding site" evidence="3">
    <location>
        <begin position="317"/>
        <end position="320"/>
    </location>
    <ligand>
        <name>CTP</name>
        <dbReference type="ChEBI" id="CHEBI:37563"/>
    </ligand>
</feature>
<dbReference type="EC" id="6.3.2.5" evidence="3"/>
<dbReference type="PANTHER" id="PTHR14359">
    <property type="entry name" value="HOMO-OLIGOMERIC FLAVIN CONTAINING CYS DECARBOXYLASE FAMILY"/>
    <property type="match status" value="1"/>
</dbReference>
<dbReference type="Gene3D" id="3.40.50.1950">
    <property type="entry name" value="Flavin prenyltransferase-like"/>
    <property type="match status" value="1"/>
</dbReference>
<feature type="binding site" evidence="3">
    <location>
        <position position="299"/>
    </location>
    <ligand>
        <name>CTP</name>
        <dbReference type="ChEBI" id="CHEBI:37563"/>
    </ligand>
</feature>
<evidence type="ECO:0000313" key="7">
    <source>
        <dbReference type="EMBL" id="GAA3943269.1"/>
    </source>
</evidence>
<comment type="pathway">
    <text evidence="3 4">Cofactor biosynthesis; coenzyme A biosynthesis; CoA from (R)-pantothenate: step 2/5.</text>
</comment>
<keyword evidence="3 4" id="KW-0436">Ligase</keyword>
<comment type="cofactor">
    <cofactor evidence="3">
        <name>FMN</name>
        <dbReference type="ChEBI" id="CHEBI:58210"/>
    </cofactor>
    <text evidence="3">Binds 1 FMN per subunit.</text>
</comment>
<feature type="domain" description="Flavoprotein" evidence="5">
    <location>
        <begin position="13"/>
        <end position="187"/>
    </location>
</feature>
<comment type="function">
    <text evidence="4">Catalyzes two steps in the biosynthesis of coenzyme A. In the first step cysteine is conjugated to 4'-phosphopantothenate to form 4-phosphopantothenoylcysteine, in the latter compound is decarboxylated to form 4'-phosphopantotheine.</text>
</comment>
<keyword evidence="3" id="KW-0479">Metal-binding</keyword>
<comment type="similarity">
    <text evidence="3 4">In the C-terminal section; belongs to the PPC synthetase family.</text>
</comment>
<comment type="cofactor">
    <cofactor evidence="3">
        <name>Mg(2+)</name>
        <dbReference type="ChEBI" id="CHEBI:18420"/>
    </cofactor>
</comment>
<keyword evidence="3 4" id="KW-0285">Flavoprotein</keyword>
<comment type="caution">
    <text evidence="7">The sequence shown here is derived from an EMBL/GenBank/DDBJ whole genome shotgun (WGS) entry which is preliminary data.</text>
</comment>
<feature type="binding site" evidence="3">
    <location>
        <position position="349"/>
    </location>
    <ligand>
        <name>CTP</name>
        <dbReference type="ChEBI" id="CHEBI:37563"/>
    </ligand>
</feature>
<comment type="pathway">
    <text evidence="3 4">Cofactor biosynthesis; coenzyme A biosynthesis; CoA from (R)-pantothenate: step 3/5.</text>
</comment>
<feature type="region of interest" description="Phosphopantothenoylcysteine decarboxylase" evidence="3">
    <location>
        <begin position="1"/>
        <end position="200"/>
    </location>
</feature>
<dbReference type="HAMAP" id="MF_02225">
    <property type="entry name" value="CoaBC"/>
    <property type="match status" value="1"/>
</dbReference>
<evidence type="ECO:0000256" key="2">
    <source>
        <dbReference type="ARBA" id="ARBA00023239"/>
    </source>
</evidence>
<organism evidence="7 8">
    <name type="scientific">Litoribacillus peritrichatus</name>
    <dbReference type="NCBI Taxonomy" id="718191"/>
    <lineage>
        <taxon>Bacteria</taxon>
        <taxon>Pseudomonadati</taxon>
        <taxon>Pseudomonadota</taxon>
        <taxon>Gammaproteobacteria</taxon>
        <taxon>Oceanospirillales</taxon>
        <taxon>Oceanospirillaceae</taxon>
        <taxon>Litoribacillus</taxon>
    </lineage>
</organism>
<keyword evidence="2 3" id="KW-0456">Lyase</keyword>
<comment type="similarity">
    <text evidence="3 4">In the N-terminal section; belongs to the HFCD (homo-oligomeric flavin containing Cys decarboxylase) superfamily.</text>
</comment>
<keyword evidence="3" id="KW-0460">Magnesium</keyword>
<dbReference type="InterPro" id="IPR003382">
    <property type="entry name" value="Flavoprotein"/>
</dbReference>
<evidence type="ECO:0000313" key="8">
    <source>
        <dbReference type="Proteomes" id="UP001501565"/>
    </source>
</evidence>
<dbReference type="InterPro" id="IPR035929">
    <property type="entry name" value="CoaB-like_sf"/>
</dbReference>
<evidence type="ECO:0000259" key="6">
    <source>
        <dbReference type="Pfam" id="PF04127"/>
    </source>
</evidence>
<dbReference type="EC" id="4.1.1.36" evidence="3"/>
<evidence type="ECO:0000256" key="1">
    <source>
        <dbReference type="ARBA" id="ARBA00022793"/>
    </source>
</evidence>